<keyword evidence="2" id="KW-1185">Reference proteome</keyword>
<organism evidence="1 2">
    <name type="scientific">Rhododendron molle</name>
    <name type="common">Chinese azalea</name>
    <name type="synonym">Azalea mollis</name>
    <dbReference type="NCBI Taxonomy" id="49168"/>
    <lineage>
        <taxon>Eukaryota</taxon>
        <taxon>Viridiplantae</taxon>
        <taxon>Streptophyta</taxon>
        <taxon>Embryophyta</taxon>
        <taxon>Tracheophyta</taxon>
        <taxon>Spermatophyta</taxon>
        <taxon>Magnoliopsida</taxon>
        <taxon>eudicotyledons</taxon>
        <taxon>Gunneridae</taxon>
        <taxon>Pentapetalae</taxon>
        <taxon>asterids</taxon>
        <taxon>Ericales</taxon>
        <taxon>Ericaceae</taxon>
        <taxon>Ericoideae</taxon>
        <taxon>Rhodoreae</taxon>
        <taxon>Rhododendron</taxon>
    </lineage>
</organism>
<comment type="caution">
    <text evidence="1">The sequence shown here is derived from an EMBL/GenBank/DDBJ whole genome shotgun (WGS) entry which is preliminary data.</text>
</comment>
<accession>A0ACC0P2D0</accession>
<name>A0ACC0P2D0_RHOML</name>
<dbReference type="EMBL" id="CM046391">
    <property type="protein sequence ID" value="KAI8559792.1"/>
    <property type="molecule type" value="Genomic_DNA"/>
</dbReference>
<proteinExistence type="predicted"/>
<evidence type="ECO:0000313" key="2">
    <source>
        <dbReference type="Proteomes" id="UP001062846"/>
    </source>
</evidence>
<protein>
    <submittedName>
        <fullName evidence="1">Uncharacterized protein</fullName>
    </submittedName>
</protein>
<gene>
    <name evidence="1" type="ORF">RHMOL_Rhmol04G0202100</name>
</gene>
<sequence length="333" mass="38423">MAQPVLDQWLNSFNGLDRLHFRSFGRDFIFSLRQVPVNFAFLRAATSLWDPAFHVFRFRREEFCPTIEEFAAIMGHSDREGLVIPNPLFNLLRDRLQVQKHDARFFMVNGRLETLQLVQRFGTAEAHRQIPQQKAYFHALCICLLHYYLLGPCSGHADSMLLDFAQQMGNYVGFAGLVLAETLIGLDMVKGNPTAQFSGNPLLLQVLLYEKLRVWDVPERLPYSLDHCMKLRVIRQFPTEAAGKHGWRLVRVIESNGCAPGMFGAEQVKVWGDPEYAISKVHDANLRRNVLRLWPNRVMQEVAENFADKLSGSYKCWLEKNLLEDKSAKRRRT</sequence>
<reference evidence="1" key="1">
    <citation type="submission" date="2022-02" db="EMBL/GenBank/DDBJ databases">
        <title>Plant Genome Project.</title>
        <authorList>
            <person name="Zhang R.-G."/>
        </authorList>
    </citation>
    <scope>NUCLEOTIDE SEQUENCE</scope>
    <source>
        <strain evidence="1">AT1</strain>
    </source>
</reference>
<dbReference type="Proteomes" id="UP001062846">
    <property type="component" value="Chromosome 4"/>
</dbReference>
<evidence type="ECO:0000313" key="1">
    <source>
        <dbReference type="EMBL" id="KAI8559792.1"/>
    </source>
</evidence>